<feature type="domain" description="EthD" evidence="1">
    <location>
        <begin position="14"/>
        <end position="88"/>
    </location>
</feature>
<dbReference type="NCBIfam" id="TIGR02118">
    <property type="entry name" value="EthD family reductase"/>
    <property type="match status" value="1"/>
</dbReference>
<gene>
    <name evidence="2" type="ORF">GCM10011365_07850</name>
</gene>
<dbReference type="GO" id="GO:0016491">
    <property type="term" value="F:oxidoreductase activity"/>
    <property type="evidence" value="ECO:0007669"/>
    <property type="project" value="InterPro"/>
</dbReference>
<dbReference type="Gene3D" id="3.30.70.100">
    <property type="match status" value="1"/>
</dbReference>
<evidence type="ECO:0000259" key="1">
    <source>
        <dbReference type="Pfam" id="PF07110"/>
    </source>
</evidence>
<dbReference type="EMBL" id="BMEO01000002">
    <property type="protein sequence ID" value="GGF89069.1"/>
    <property type="molecule type" value="Genomic_DNA"/>
</dbReference>
<dbReference type="InterPro" id="IPR011008">
    <property type="entry name" value="Dimeric_a/b-barrel"/>
</dbReference>
<reference evidence="2" key="2">
    <citation type="submission" date="2020-09" db="EMBL/GenBank/DDBJ databases">
        <authorList>
            <person name="Sun Q."/>
            <person name="Zhou Y."/>
        </authorList>
    </citation>
    <scope>NUCLEOTIDE SEQUENCE</scope>
    <source>
        <strain evidence="2">CGMCC 1.12181</strain>
    </source>
</reference>
<reference evidence="2" key="1">
    <citation type="journal article" date="2014" name="Int. J. Syst. Evol. Microbiol.">
        <title>Complete genome sequence of Corynebacterium casei LMG S-19264T (=DSM 44701T), isolated from a smear-ripened cheese.</title>
        <authorList>
            <consortium name="US DOE Joint Genome Institute (JGI-PGF)"/>
            <person name="Walter F."/>
            <person name="Albersmeier A."/>
            <person name="Kalinowski J."/>
            <person name="Ruckert C."/>
        </authorList>
    </citation>
    <scope>NUCLEOTIDE SEQUENCE</scope>
    <source>
        <strain evidence="2">CGMCC 1.12181</strain>
    </source>
</reference>
<keyword evidence="3" id="KW-1185">Reference proteome</keyword>
<evidence type="ECO:0000313" key="2">
    <source>
        <dbReference type="EMBL" id="GGF89069.1"/>
    </source>
</evidence>
<organism evidence="2 3">
    <name type="scientific">Marinicella pacifica</name>
    <dbReference type="NCBI Taxonomy" id="1171543"/>
    <lineage>
        <taxon>Bacteria</taxon>
        <taxon>Pseudomonadati</taxon>
        <taxon>Pseudomonadota</taxon>
        <taxon>Gammaproteobacteria</taxon>
        <taxon>Lysobacterales</taxon>
        <taxon>Marinicellaceae</taxon>
        <taxon>Marinicella</taxon>
    </lineage>
</organism>
<dbReference type="RefSeq" id="WP_188364368.1">
    <property type="nucleotide sequence ID" value="NZ_BAABJF010000032.1"/>
</dbReference>
<dbReference type="Pfam" id="PF07110">
    <property type="entry name" value="EthD"/>
    <property type="match status" value="1"/>
</dbReference>
<dbReference type="SUPFAM" id="SSF54909">
    <property type="entry name" value="Dimeric alpha+beta barrel"/>
    <property type="match status" value="1"/>
</dbReference>
<evidence type="ECO:0000313" key="3">
    <source>
        <dbReference type="Proteomes" id="UP000605253"/>
    </source>
</evidence>
<sequence length="103" mass="11460">MINLTVLYPQPDDVEKFESDYADHIKLFHKRTGLPNDVKPYTVTRFAHGPQGKPPYYLMFSMPFDSAEALELAMTSPGMQAVAADVNRISTWGAPTVLIGQSD</sequence>
<name>A0A917FM84_9GAMM</name>
<dbReference type="Proteomes" id="UP000605253">
    <property type="component" value="Unassembled WGS sequence"/>
</dbReference>
<dbReference type="InterPro" id="IPR009799">
    <property type="entry name" value="EthD_dom"/>
</dbReference>
<comment type="caution">
    <text evidence="2">The sequence shown here is derived from an EMBL/GenBank/DDBJ whole genome shotgun (WGS) entry which is preliminary data.</text>
</comment>
<protein>
    <submittedName>
        <fullName evidence="2">Ethyl tert-butyl ether degradation protein EthD</fullName>
    </submittedName>
</protein>
<dbReference type="AlphaFoldDB" id="A0A917FM84"/>
<accession>A0A917FM84</accession>
<proteinExistence type="predicted"/>